<organism evidence="1 2">
    <name type="scientific">Rubrobacter tropicus</name>
    <dbReference type="NCBI Taxonomy" id="2653851"/>
    <lineage>
        <taxon>Bacteria</taxon>
        <taxon>Bacillati</taxon>
        <taxon>Actinomycetota</taxon>
        <taxon>Rubrobacteria</taxon>
        <taxon>Rubrobacterales</taxon>
        <taxon>Rubrobacteraceae</taxon>
        <taxon>Rubrobacter</taxon>
    </lineage>
</organism>
<evidence type="ECO:0000313" key="2">
    <source>
        <dbReference type="Proteomes" id="UP000501452"/>
    </source>
</evidence>
<sequence length="133" mass="15608">MDAKQKAEEIAWQGREIYEWYIRSEEFDREHDGEFLVVDVTTGNYAVGADDGEALGRMEERNTEGLFHIMRVGYRAGHRIGGAGLRYGSLQEFFECLERRRRDDNVEPLREDEAVRLANEELHAMRRERRVTT</sequence>
<evidence type="ECO:0000313" key="1">
    <source>
        <dbReference type="EMBL" id="QIN84326.1"/>
    </source>
</evidence>
<gene>
    <name evidence="1" type="ORF">GBA63_18000</name>
</gene>
<accession>A0A6G8QCW1</accession>
<reference evidence="1 2" key="1">
    <citation type="submission" date="2019-10" db="EMBL/GenBank/DDBJ databases">
        <title>Rubrobacter sp nov SCSIO 52090 isolated from a deep-sea sediment in the South China Sea.</title>
        <authorList>
            <person name="Chen R.W."/>
        </authorList>
    </citation>
    <scope>NUCLEOTIDE SEQUENCE [LARGE SCALE GENOMIC DNA]</scope>
    <source>
        <strain evidence="1 2">SCSIO 52909</strain>
    </source>
</reference>
<dbReference type="RefSeq" id="WP_166178394.1">
    <property type="nucleotide sequence ID" value="NZ_CP045119.1"/>
</dbReference>
<dbReference type="EMBL" id="CP045119">
    <property type="protein sequence ID" value="QIN84326.1"/>
    <property type="molecule type" value="Genomic_DNA"/>
</dbReference>
<dbReference type="Proteomes" id="UP000501452">
    <property type="component" value="Chromosome"/>
</dbReference>
<dbReference type="AlphaFoldDB" id="A0A6G8QCW1"/>
<dbReference type="KEGG" id="rub:GBA63_18000"/>
<name>A0A6G8QCW1_9ACTN</name>
<proteinExistence type="predicted"/>
<protein>
    <submittedName>
        <fullName evidence="1">Uncharacterized protein</fullName>
    </submittedName>
</protein>
<keyword evidence="2" id="KW-1185">Reference proteome</keyword>